<dbReference type="GO" id="GO:0000166">
    <property type="term" value="F:nucleotide binding"/>
    <property type="evidence" value="ECO:0007669"/>
    <property type="project" value="UniProtKB-KW"/>
</dbReference>
<keyword evidence="9" id="KW-0141">cGMP biosynthesis</keyword>
<dbReference type="SMART" id="SM00044">
    <property type="entry name" value="CYCc"/>
    <property type="match status" value="1"/>
</dbReference>
<dbReference type="CDD" id="cd07302">
    <property type="entry name" value="CHD"/>
    <property type="match status" value="1"/>
</dbReference>
<dbReference type="PROSITE" id="PS50125">
    <property type="entry name" value="GUANYLATE_CYCLASE_2"/>
    <property type="match status" value="1"/>
</dbReference>
<evidence type="ECO:0000259" key="12">
    <source>
        <dbReference type="PROSITE" id="PS50125"/>
    </source>
</evidence>
<name>A0A6J8DD80_MYTCO</name>
<dbReference type="InterPro" id="IPR018297">
    <property type="entry name" value="A/G_cyclase_CS"/>
</dbReference>
<dbReference type="GO" id="GO:0035556">
    <property type="term" value="P:intracellular signal transduction"/>
    <property type="evidence" value="ECO:0007669"/>
    <property type="project" value="InterPro"/>
</dbReference>
<dbReference type="InterPro" id="IPR011645">
    <property type="entry name" value="HNOB_dom_associated"/>
</dbReference>
<evidence type="ECO:0000313" key="13">
    <source>
        <dbReference type="EMBL" id="CAC5405332.1"/>
    </source>
</evidence>
<evidence type="ECO:0000256" key="6">
    <source>
        <dbReference type="ARBA" id="ARBA00022989"/>
    </source>
</evidence>
<comment type="similarity">
    <text evidence="10">Belongs to the adenylyl cyclase class-4/guanylyl cyclase family.</text>
</comment>
<accession>A0A6J8DD80</accession>
<dbReference type="GO" id="GO:0001653">
    <property type="term" value="F:peptide receptor activity"/>
    <property type="evidence" value="ECO:0007669"/>
    <property type="project" value="TreeGrafter"/>
</dbReference>
<protein>
    <recommendedName>
        <fullName evidence="2">guanylate cyclase</fullName>
        <ecNumber evidence="2">4.6.1.2</ecNumber>
    </recommendedName>
</protein>
<reference evidence="13 14" key="1">
    <citation type="submission" date="2020-06" db="EMBL/GenBank/DDBJ databases">
        <authorList>
            <person name="Li R."/>
            <person name="Bekaert M."/>
        </authorList>
    </citation>
    <scope>NUCLEOTIDE SEQUENCE [LARGE SCALE GENOMIC DNA]</scope>
    <source>
        <strain evidence="14">wild</strain>
    </source>
</reference>
<evidence type="ECO:0000256" key="8">
    <source>
        <dbReference type="ARBA" id="ARBA00023239"/>
    </source>
</evidence>
<evidence type="ECO:0000256" key="1">
    <source>
        <dbReference type="ARBA" id="ARBA00004479"/>
    </source>
</evidence>
<dbReference type="Pfam" id="PF07701">
    <property type="entry name" value="HNOBA"/>
    <property type="match status" value="1"/>
</dbReference>
<comment type="subcellular location">
    <subcellularLocation>
        <location evidence="1">Membrane</location>
        <topology evidence="1">Single-pass type I membrane protein</topology>
    </subcellularLocation>
</comment>
<keyword evidence="3 11" id="KW-0812">Transmembrane</keyword>
<feature type="transmembrane region" description="Helical" evidence="11">
    <location>
        <begin position="352"/>
        <end position="372"/>
    </location>
</feature>
<dbReference type="OrthoDB" id="60033at2759"/>
<evidence type="ECO:0000256" key="3">
    <source>
        <dbReference type="ARBA" id="ARBA00022692"/>
    </source>
</evidence>
<sequence>MAYRKSSISITETSKDTFDSNLLVPIERFSVFSANVSTKRGQNCQMLKIIALAIIPIIAMVIENAFKISKDEENMNQEKKVHEKISFSVEIGLLVHFLQIERGTSALYISSGGSPLVLTDLQTNRLKTDSSLDSLNDWITLSSPSQFRSRGAYRAHLRTYRDNLDPINTTINALIKFYSNDNALIIEWVGSTVKESNSKTLWQSLTAYHMLLLSKEEAGIERALGSTFYARVDTNAVLFLEGSFPLKDLLWYTEKKTLGETYLLRSMQYSDSVKKLLDEQYTYTILATKLNNMRQQISINKATSASVVAGLVWFENMTSYINILKTIQDNLAKEIVVSLNNNLSQHEMDVRISIFIVVGAIVMFPVIVLLVYRLNKKLQLFANSLKNKSYDLEQERKRSEQLLYQMLPVSIAKRMMKNKPIEPEYFVSVTVYFSDIVGFTTICSKSSPMQVIYMLNVLYSVIDERIEMFDVYKVETIGDAYMMVSGLPVRNNDQHASEIAMMSLDILEIVSQSVIPHIPGEKWQIRIGINTGSVVAGVVGTKMPRYCLFGNTVNVASRMESTSKQKASGSLDSNNLNFKQTIRA</sequence>
<gene>
    <name evidence="13" type="ORF">MCOR_39037</name>
</gene>
<dbReference type="InterPro" id="IPR001054">
    <property type="entry name" value="A/G_cyclase"/>
</dbReference>
<evidence type="ECO:0000256" key="4">
    <source>
        <dbReference type="ARBA" id="ARBA00022729"/>
    </source>
</evidence>
<feature type="transmembrane region" description="Helical" evidence="11">
    <location>
        <begin position="49"/>
        <end position="66"/>
    </location>
</feature>
<dbReference type="FunFam" id="3.30.70.1230:FF:000030">
    <property type="entry name" value="Si:ch211-215j19.12"/>
    <property type="match status" value="1"/>
</dbReference>
<dbReference type="InterPro" id="IPR013587">
    <property type="entry name" value="Nitrate/nitrite_sensing"/>
</dbReference>
<feature type="domain" description="Guanylate cyclase" evidence="12">
    <location>
        <begin position="430"/>
        <end position="560"/>
    </location>
</feature>
<dbReference type="PROSITE" id="PS00452">
    <property type="entry name" value="GUANYLATE_CYCLASE_1"/>
    <property type="match status" value="1"/>
</dbReference>
<evidence type="ECO:0000256" key="2">
    <source>
        <dbReference type="ARBA" id="ARBA00012202"/>
    </source>
</evidence>
<keyword evidence="7 11" id="KW-0472">Membrane</keyword>
<evidence type="ECO:0000256" key="11">
    <source>
        <dbReference type="SAM" id="Phobius"/>
    </source>
</evidence>
<keyword evidence="5" id="KW-0547">Nucleotide-binding</keyword>
<organism evidence="13 14">
    <name type="scientific">Mytilus coruscus</name>
    <name type="common">Sea mussel</name>
    <dbReference type="NCBI Taxonomy" id="42192"/>
    <lineage>
        <taxon>Eukaryota</taxon>
        <taxon>Metazoa</taxon>
        <taxon>Spiralia</taxon>
        <taxon>Lophotrochozoa</taxon>
        <taxon>Mollusca</taxon>
        <taxon>Bivalvia</taxon>
        <taxon>Autobranchia</taxon>
        <taxon>Pteriomorphia</taxon>
        <taxon>Mytilida</taxon>
        <taxon>Mytiloidea</taxon>
        <taxon>Mytilidae</taxon>
        <taxon>Mytilinae</taxon>
        <taxon>Mytilus</taxon>
    </lineage>
</organism>
<dbReference type="Gene3D" id="3.30.70.1230">
    <property type="entry name" value="Nucleotide cyclase"/>
    <property type="match status" value="1"/>
</dbReference>
<evidence type="ECO:0000256" key="5">
    <source>
        <dbReference type="ARBA" id="ARBA00022741"/>
    </source>
</evidence>
<dbReference type="Pfam" id="PF08376">
    <property type="entry name" value="NIT"/>
    <property type="match status" value="1"/>
</dbReference>
<evidence type="ECO:0000256" key="9">
    <source>
        <dbReference type="ARBA" id="ARBA00023293"/>
    </source>
</evidence>
<dbReference type="SUPFAM" id="SSF55073">
    <property type="entry name" value="Nucleotide cyclase"/>
    <property type="match status" value="1"/>
</dbReference>
<evidence type="ECO:0000256" key="10">
    <source>
        <dbReference type="RuleBase" id="RU000405"/>
    </source>
</evidence>
<keyword evidence="8 10" id="KW-0456">Lyase</keyword>
<dbReference type="Gene3D" id="6.10.250.780">
    <property type="match status" value="1"/>
</dbReference>
<dbReference type="GO" id="GO:0007168">
    <property type="term" value="P:receptor guanylyl cyclase signaling pathway"/>
    <property type="evidence" value="ECO:0007669"/>
    <property type="project" value="TreeGrafter"/>
</dbReference>
<dbReference type="GO" id="GO:0005886">
    <property type="term" value="C:plasma membrane"/>
    <property type="evidence" value="ECO:0007669"/>
    <property type="project" value="TreeGrafter"/>
</dbReference>
<keyword evidence="6 11" id="KW-1133">Transmembrane helix</keyword>
<evidence type="ECO:0000313" key="14">
    <source>
        <dbReference type="Proteomes" id="UP000507470"/>
    </source>
</evidence>
<dbReference type="GO" id="GO:0004383">
    <property type="term" value="F:guanylate cyclase activity"/>
    <property type="evidence" value="ECO:0007669"/>
    <property type="project" value="UniProtKB-EC"/>
</dbReference>
<dbReference type="Pfam" id="PF00211">
    <property type="entry name" value="Guanylate_cyc"/>
    <property type="match status" value="1"/>
</dbReference>
<dbReference type="EMBL" id="CACVKT020007119">
    <property type="protein sequence ID" value="CAC5405332.1"/>
    <property type="molecule type" value="Genomic_DNA"/>
</dbReference>
<dbReference type="GO" id="GO:0004016">
    <property type="term" value="F:adenylate cyclase activity"/>
    <property type="evidence" value="ECO:0007669"/>
    <property type="project" value="TreeGrafter"/>
</dbReference>
<dbReference type="AlphaFoldDB" id="A0A6J8DD80"/>
<dbReference type="EC" id="4.6.1.2" evidence="2"/>
<keyword evidence="14" id="KW-1185">Reference proteome</keyword>
<dbReference type="Proteomes" id="UP000507470">
    <property type="component" value="Unassembled WGS sequence"/>
</dbReference>
<evidence type="ECO:0000256" key="7">
    <source>
        <dbReference type="ARBA" id="ARBA00023136"/>
    </source>
</evidence>
<dbReference type="InterPro" id="IPR029787">
    <property type="entry name" value="Nucleotide_cyclase"/>
</dbReference>
<dbReference type="InterPro" id="IPR050401">
    <property type="entry name" value="Cyclic_nucleotide_synthase"/>
</dbReference>
<proteinExistence type="inferred from homology"/>
<dbReference type="PANTHER" id="PTHR11920:SF501">
    <property type="entry name" value="GUANYLATE CYCLASE 32E"/>
    <property type="match status" value="1"/>
</dbReference>
<dbReference type="PANTHER" id="PTHR11920">
    <property type="entry name" value="GUANYLYL CYCLASE"/>
    <property type="match status" value="1"/>
</dbReference>
<keyword evidence="4" id="KW-0732">Signal</keyword>